<keyword evidence="1" id="KW-0812">Transmembrane</keyword>
<accession>A0A7X0RRL9</accession>
<keyword evidence="1" id="KW-0472">Membrane</keyword>
<gene>
    <name evidence="2" type="ORF">H7C19_16460</name>
</gene>
<protein>
    <submittedName>
        <fullName evidence="2">Uncharacterized protein</fullName>
    </submittedName>
</protein>
<sequence>MSKLKREIITNNFIWGVLLVSNNFYAYRYFIVPTEQQMTMNQLFISDKRELLVNFFELLKTQKKAEGSYWSKNYILYLTKELANGLFLCKFAKQKNITIYEPGSSDIEDTPENTYPFIYIVVDLNSQILFFQEKQSIFPNRATSKNSFCQLINSFIEDYDYLVTIDEITYEQNFWKELDSHESIYELELTMKSPNLFGSLVEAEELLKEINKTYNNTETTLKVKNDKGKLRVVRDKIQSFIKYISAGGGKWVLGVTGKGSKRVVKIKSTHSVRTVQLHVIDDNLDLQLVINEITVIDEIIKNVNDGTTRGKNHDENQN</sequence>
<dbReference type="AlphaFoldDB" id="A0A7X0RRL9"/>
<evidence type="ECO:0000313" key="2">
    <source>
        <dbReference type="EMBL" id="MBB6672275.1"/>
    </source>
</evidence>
<evidence type="ECO:0000256" key="1">
    <source>
        <dbReference type="SAM" id="Phobius"/>
    </source>
</evidence>
<feature type="transmembrane region" description="Helical" evidence="1">
    <location>
        <begin position="12"/>
        <end position="30"/>
    </location>
</feature>
<comment type="caution">
    <text evidence="2">The sequence shown here is derived from an EMBL/GenBank/DDBJ whole genome shotgun (WGS) entry which is preliminary data.</text>
</comment>
<evidence type="ECO:0000313" key="3">
    <source>
        <dbReference type="Proteomes" id="UP000547209"/>
    </source>
</evidence>
<keyword evidence="3" id="KW-1185">Reference proteome</keyword>
<name>A0A7X0RRL9_9BACL</name>
<reference evidence="2 3" key="1">
    <citation type="submission" date="2020-08" db="EMBL/GenBank/DDBJ databases">
        <title>Cohnella phylogeny.</title>
        <authorList>
            <person name="Dunlap C."/>
        </authorList>
    </citation>
    <scope>NUCLEOTIDE SEQUENCE [LARGE SCALE GENOMIC DNA]</scope>
    <source>
        <strain evidence="2 3">DSM 28246</strain>
    </source>
</reference>
<proteinExistence type="predicted"/>
<dbReference type="EMBL" id="JACJVP010000025">
    <property type="protein sequence ID" value="MBB6672275.1"/>
    <property type="molecule type" value="Genomic_DNA"/>
</dbReference>
<organism evidence="2 3">
    <name type="scientific">Cohnella nanjingensis</name>
    <dbReference type="NCBI Taxonomy" id="1387779"/>
    <lineage>
        <taxon>Bacteria</taxon>
        <taxon>Bacillati</taxon>
        <taxon>Bacillota</taxon>
        <taxon>Bacilli</taxon>
        <taxon>Bacillales</taxon>
        <taxon>Paenibacillaceae</taxon>
        <taxon>Cohnella</taxon>
    </lineage>
</organism>
<dbReference type="Proteomes" id="UP000547209">
    <property type="component" value="Unassembled WGS sequence"/>
</dbReference>
<keyword evidence="1" id="KW-1133">Transmembrane helix</keyword>